<dbReference type="EMBL" id="BMKX01000003">
    <property type="protein sequence ID" value="GGJ59062.1"/>
    <property type="molecule type" value="Genomic_DNA"/>
</dbReference>
<organism evidence="1 2">
    <name type="scientific">Glutamicibacter ardleyensis</name>
    <dbReference type="NCBI Taxonomy" id="225894"/>
    <lineage>
        <taxon>Bacteria</taxon>
        <taxon>Bacillati</taxon>
        <taxon>Actinomycetota</taxon>
        <taxon>Actinomycetes</taxon>
        <taxon>Micrococcales</taxon>
        <taxon>Micrococcaceae</taxon>
        <taxon>Glutamicibacter</taxon>
    </lineage>
</organism>
<evidence type="ECO:0000313" key="2">
    <source>
        <dbReference type="Proteomes" id="UP000606115"/>
    </source>
</evidence>
<keyword evidence="2" id="KW-1185">Reference proteome</keyword>
<comment type="caution">
    <text evidence="1">The sequence shown here is derived from an EMBL/GenBank/DDBJ whole genome shotgun (WGS) entry which is preliminary data.</text>
</comment>
<accession>A0ABQ2DMN7</accession>
<dbReference type="Proteomes" id="UP000606115">
    <property type="component" value="Unassembled WGS sequence"/>
</dbReference>
<sequence>MSNNPWIDNLTRKHDRWLKMTARKAFKIRSTNGRIPRKRKKYMYKVERQTYIELLRSVAEHLARQKR</sequence>
<evidence type="ECO:0000313" key="1">
    <source>
        <dbReference type="EMBL" id="GGJ59062.1"/>
    </source>
</evidence>
<name>A0ABQ2DMN7_9MICC</name>
<proteinExistence type="predicted"/>
<dbReference type="GeneID" id="303304097"/>
<gene>
    <name evidence="1" type="ORF">GCM10007173_17280</name>
</gene>
<protein>
    <submittedName>
        <fullName evidence="1">Uncharacterized protein</fullName>
    </submittedName>
</protein>
<dbReference type="RefSeq" id="WP_188685099.1">
    <property type="nucleotide sequence ID" value="NZ_BMKX01000003.1"/>
</dbReference>
<reference evidence="2" key="1">
    <citation type="journal article" date="2019" name="Int. J. Syst. Evol. Microbiol.">
        <title>The Global Catalogue of Microorganisms (GCM) 10K type strain sequencing project: providing services to taxonomists for standard genome sequencing and annotation.</title>
        <authorList>
            <consortium name="The Broad Institute Genomics Platform"/>
            <consortium name="The Broad Institute Genome Sequencing Center for Infectious Disease"/>
            <person name="Wu L."/>
            <person name="Ma J."/>
        </authorList>
    </citation>
    <scope>NUCLEOTIDE SEQUENCE [LARGE SCALE GENOMIC DNA]</scope>
    <source>
        <strain evidence="2">CGMCC 1.3685</strain>
    </source>
</reference>